<evidence type="ECO:0000259" key="2">
    <source>
        <dbReference type="PROSITE" id="PS50162"/>
    </source>
</evidence>
<dbReference type="OrthoDB" id="420422at2759"/>
<dbReference type="GO" id="GO:0005524">
    <property type="term" value="F:ATP binding"/>
    <property type="evidence" value="ECO:0007669"/>
    <property type="project" value="InterPro"/>
</dbReference>
<dbReference type="PANTHER" id="PTHR46644">
    <property type="entry name" value="DNA REPAIR PROTEIN XRCC2"/>
    <property type="match status" value="1"/>
</dbReference>
<dbReference type="PROSITE" id="PS50162">
    <property type="entry name" value="RECA_2"/>
    <property type="match status" value="1"/>
</dbReference>
<dbReference type="GO" id="GO:0033063">
    <property type="term" value="C:Rad51B-Rad51C-Rad51D-XRCC2 complex"/>
    <property type="evidence" value="ECO:0007669"/>
    <property type="project" value="InterPro"/>
</dbReference>
<dbReference type="CDD" id="cd19490">
    <property type="entry name" value="XRCC2"/>
    <property type="match status" value="1"/>
</dbReference>
<evidence type="ECO:0000313" key="3">
    <source>
        <dbReference type="EMBL" id="PRW59360.1"/>
    </source>
</evidence>
<reference evidence="3 4" key="1">
    <citation type="journal article" date="2018" name="Plant J.">
        <title>Genome sequences of Chlorella sorokiniana UTEX 1602 and Micractinium conductrix SAG 241.80: implications to maltose excretion by a green alga.</title>
        <authorList>
            <person name="Arriola M.B."/>
            <person name="Velmurugan N."/>
            <person name="Zhang Y."/>
            <person name="Plunkett M.H."/>
            <person name="Hondzo H."/>
            <person name="Barney B.M."/>
        </authorList>
    </citation>
    <scope>NUCLEOTIDE SEQUENCE [LARGE SCALE GENOMIC DNA]</scope>
    <source>
        <strain evidence="4">UTEX 1602</strain>
    </source>
</reference>
<dbReference type="AlphaFoldDB" id="A0A2P6TZ98"/>
<dbReference type="InterPro" id="IPR027417">
    <property type="entry name" value="P-loop_NTPase"/>
</dbReference>
<dbReference type="EMBL" id="LHPG02000004">
    <property type="protein sequence ID" value="PRW59360.1"/>
    <property type="molecule type" value="Genomic_DNA"/>
</dbReference>
<dbReference type="GO" id="GO:0000724">
    <property type="term" value="P:double-strand break repair via homologous recombination"/>
    <property type="evidence" value="ECO:0007669"/>
    <property type="project" value="InterPro"/>
</dbReference>
<dbReference type="STRING" id="3076.A0A2P6TZ98"/>
<dbReference type="PANTHER" id="PTHR46644:SF2">
    <property type="entry name" value="DNA REPAIR PROTEIN XRCC2"/>
    <property type="match status" value="1"/>
</dbReference>
<organism evidence="3 4">
    <name type="scientific">Chlorella sorokiniana</name>
    <name type="common">Freshwater green alga</name>
    <dbReference type="NCBI Taxonomy" id="3076"/>
    <lineage>
        <taxon>Eukaryota</taxon>
        <taxon>Viridiplantae</taxon>
        <taxon>Chlorophyta</taxon>
        <taxon>core chlorophytes</taxon>
        <taxon>Trebouxiophyceae</taxon>
        <taxon>Chlorellales</taxon>
        <taxon>Chlorellaceae</taxon>
        <taxon>Chlorella clade</taxon>
        <taxon>Chlorella</taxon>
    </lineage>
</organism>
<evidence type="ECO:0000256" key="1">
    <source>
        <dbReference type="SAM" id="MobiDB-lite"/>
    </source>
</evidence>
<feature type="region of interest" description="Disordered" evidence="1">
    <location>
        <begin position="376"/>
        <end position="404"/>
    </location>
</feature>
<dbReference type="GO" id="GO:0140664">
    <property type="term" value="F:ATP-dependent DNA damage sensor activity"/>
    <property type="evidence" value="ECO:0007669"/>
    <property type="project" value="InterPro"/>
</dbReference>
<dbReference type="Gene3D" id="3.40.50.300">
    <property type="entry name" value="P-loop containing nucleotide triphosphate hydrolases"/>
    <property type="match status" value="1"/>
</dbReference>
<dbReference type="InterPro" id="IPR030547">
    <property type="entry name" value="XRCC2"/>
</dbReference>
<sequence>MEAEPQWDALADYEEQILQWLQPDETAGQLLRRTYVQPLRTGLPLIDRFTTLRGGQVLEIASAAGCGRTTALLQIAASCILPGPFQGIDYGGQAAHVLFFDLDGKMDTAKLLELLDARISQRQTAAGVPPEQQDEQPPMQDSLARFHLVRCHSSYELLASLHTLRPTLDALAAAPGGLACLLIDNVAAFHYLDKAARGAPAAGGGGGGAFGGDGAPEDITREGAPLTLYRVHAAIAAELRAIQRRFRVPVIASKHVLFPGGREAAGQAQDPWAHRDSMMKPWQELVTHRLMLRAEPGSSGGGGGRGAAHAAVAGQGSPPVCLAKWVLPDDAVVMRFGLEPGGISLLQRLVVVDEVFEGWSDERELAQLERWLLPDDEAEDDMPPTHGADTQGRAPPLASPPERSCGCRRLPTPPVRCVPCTPPLASVTASASPFAWTASSKRVTTRRQAAPLAAAPAAAQPAVASSDAGVLGWLQGWGRLAEELGCAASSSTAPTSSLGCATSPPDRLLVDASMRLSCNLPPAPRTAPRLQGSGCCGSQCSCNGSCACCSATPGPCCCKKRKRVSSEPRAASVRPRAADWGMVTALPQHGLAQLAPAQNPLWLL</sequence>
<evidence type="ECO:0000313" key="4">
    <source>
        <dbReference type="Proteomes" id="UP000239899"/>
    </source>
</evidence>
<dbReference type="InterPro" id="IPR020588">
    <property type="entry name" value="RecA_ATP-bd"/>
</dbReference>
<dbReference type="GO" id="GO:0003677">
    <property type="term" value="F:DNA binding"/>
    <property type="evidence" value="ECO:0007669"/>
    <property type="project" value="InterPro"/>
</dbReference>
<dbReference type="Proteomes" id="UP000239899">
    <property type="component" value="Unassembled WGS sequence"/>
</dbReference>
<comment type="caution">
    <text evidence="3">The sequence shown here is derived from an EMBL/GenBank/DDBJ whole genome shotgun (WGS) entry which is preliminary data.</text>
</comment>
<dbReference type="GO" id="GO:0005657">
    <property type="term" value="C:replication fork"/>
    <property type="evidence" value="ECO:0007669"/>
    <property type="project" value="InterPro"/>
</dbReference>
<feature type="domain" description="RecA family profile 1" evidence="2">
    <location>
        <begin position="35"/>
        <end position="256"/>
    </location>
</feature>
<keyword evidence="4" id="KW-1185">Reference proteome</keyword>
<protein>
    <submittedName>
        <fullName evidence="3">DNA repair XRCC2-like protein isoform X1 isoform B</fullName>
    </submittedName>
</protein>
<accession>A0A2P6TZ98</accession>
<name>A0A2P6TZ98_CHLSO</name>
<proteinExistence type="predicted"/>
<dbReference type="SUPFAM" id="SSF52540">
    <property type="entry name" value="P-loop containing nucleoside triphosphate hydrolases"/>
    <property type="match status" value="1"/>
</dbReference>
<gene>
    <name evidence="3" type="ORF">C2E21_2659</name>
</gene>